<keyword evidence="2 4" id="KW-0808">Transferase</keyword>
<dbReference type="Pfam" id="PF01648">
    <property type="entry name" value="ACPS"/>
    <property type="match status" value="1"/>
</dbReference>
<accession>A0A4P7CF54</accession>
<dbReference type="SUPFAM" id="SSF56214">
    <property type="entry name" value="4'-phosphopantetheinyl transferase"/>
    <property type="match status" value="2"/>
</dbReference>
<name>A0A4P7CF54_9PAST</name>
<evidence type="ECO:0000313" key="5">
    <source>
        <dbReference type="Proteomes" id="UP000294444"/>
    </source>
</evidence>
<dbReference type="KEGG" id="aio:EXH44_04850"/>
<feature type="domain" description="4'-phosphopantetheinyl transferase" evidence="3">
    <location>
        <begin position="108"/>
        <end position="178"/>
    </location>
</feature>
<evidence type="ECO:0000259" key="3">
    <source>
        <dbReference type="Pfam" id="PF01648"/>
    </source>
</evidence>
<proteinExistence type="inferred from homology"/>
<dbReference type="Proteomes" id="UP000294444">
    <property type="component" value="Chromosome"/>
</dbReference>
<reference evidence="4 5" key="1">
    <citation type="submission" date="2019-03" db="EMBL/GenBank/DDBJ databases">
        <authorList>
            <person name="Che Y."/>
            <person name="Zhou L."/>
        </authorList>
    </citation>
    <scope>NUCLEOTIDE SEQUENCE [LARGE SCALE GENOMIC DNA]</scope>
    <source>
        <strain evidence="4 5">AIFJ1607</strain>
    </source>
</reference>
<evidence type="ECO:0000313" key="4">
    <source>
        <dbReference type="EMBL" id="QBQ63603.1"/>
    </source>
</evidence>
<evidence type="ECO:0000256" key="1">
    <source>
        <dbReference type="ARBA" id="ARBA00010990"/>
    </source>
</evidence>
<dbReference type="InterPro" id="IPR008278">
    <property type="entry name" value="4-PPantetheinyl_Trfase_dom"/>
</dbReference>
<dbReference type="Gene3D" id="3.90.470.20">
    <property type="entry name" value="4'-phosphopantetheinyl transferase domain"/>
    <property type="match status" value="1"/>
</dbReference>
<gene>
    <name evidence="4" type="ORF">EXH44_04850</name>
</gene>
<dbReference type="PANTHER" id="PTHR12215:SF10">
    <property type="entry name" value="L-AMINOADIPATE-SEMIALDEHYDE DEHYDROGENASE-PHOSPHOPANTETHEINYL TRANSFERASE"/>
    <property type="match status" value="1"/>
</dbReference>
<dbReference type="EMBL" id="CP038145">
    <property type="protein sequence ID" value="QBQ63603.1"/>
    <property type="molecule type" value="Genomic_DNA"/>
</dbReference>
<comment type="similarity">
    <text evidence="1">Belongs to the P-Pant transferase superfamily. Gsp/Sfp/HetI/AcpT family.</text>
</comment>
<organism evidence="4 5">
    <name type="scientific">Actinobacillus indolicus</name>
    <dbReference type="NCBI Taxonomy" id="51049"/>
    <lineage>
        <taxon>Bacteria</taxon>
        <taxon>Pseudomonadati</taxon>
        <taxon>Pseudomonadota</taxon>
        <taxon>Gammaproteobacteria</taxon>
        <taxon>Pasteurellales</taxon>
        <taxon>Pasteurellaceae</taxon>
        <taxon>Actinobacillus</taxon>
    </lineage>
</organism>
<evidence type="ECO:0000256" key="2">
    <source>
        <dbReference type="ARBA" id="ARBA00022679"/>
    </source>
</evidence>
<protein>
    <submittedName>
        <fullName evidence="4">4'-phosphopantetheinyl transferase superfamily protein</fullName>
    </submittedName>
</protein>
<dbReference type="RefSeq" id="WP_162856508.1">
    <property type="nucleotide sequence ID" value="NZ_CP038145.1"/>
</dbReference>
<dbReference type="GO" id="GO:0005829">
    <property type="term" value="C:cytosol"/>
    <property type="evidence" value="ECO:0007669"/>
    <property type="project" value="TreeGrafter"/>
</dbReference>
<keyword evidence="5" id="KW-1185">Reference proteome</keyword>
<dbReference type="PANTHER" id="PTHR12215">
    <property type="entry name" value="PHOSPHOPANTETHEINE TRANSFERASE"/>
    <property type="match status" value="1"/>
</dbReference>
<dbReference type="GO" id="GO:0019878">
    <property type="term" value="P:lysine biosynthetic process via aminoadipic acid"/>
    <property type="evidence" value="ECO:0007669"/>
    <property type="project" value="TreeGrafter"/>
</dbReference>
<dbReference type="AlphaFoldDB" id="A0A4P7CF54"/>
<dbReference type="InterPro" id="IPR037143">
    <property type="entry name" value="4-PPantetheinyl_Trfase_dom_sf"/>
</dbReference>
<dbReference type="InterPro" id="IPR050559">
    <property type="entry name" value="P-Pant_transferase_sf"/>
</dbReference>
<dbReference type="GO" id="GO:0000287">
    <property type="term" value="F:magnesium ion binding"/>
    <property type="evidence" value="ECO:0007669"/>
    <property type="project" value="InterPro"/>
</dbReference>
<sequence>METDRLHIIFAHHDEDIPDIFLDYAKPKNILEQTLSERQIKKWKSRRMAYFLLNQLFEKFNLDKDLLNQIERTASGRPFISHPYIDFNISHSGDWVAIIFSYHKPLNAVGIDIEHPQKIRRFHDLLHYYASEQEITEILNPNILPELTSLDARFYLSWCLREAVLKSQGMGIVKLKEVTHSLSKQTLTTAYSPSGKLHFYYQLPFYLAYFFEQSQSVLSLPTLQQWHNNQFIPLTDIQPIIYQVN</sequence>
<dbReference type="GO" id="GO:0008897">
    <property type="term" value="F:holo-[acyl-carrier-protein] synthase activity"/>
    <property type="evidence" value="ECO:0007669"/>
    <property type="project" value="InterPro"/>
</dbReference>